<dbReference type="AlphaFoldDB" id="A0A9D2F697"/>
<dbReference type="Pfam" id="PF06161">
    <property type="entry name" value="DUF975"/>
    <property type="match status" value="1"/>
</dbReference>
<feature type="transmembrane region" description="Helical" evidence="1">
    <location>
        <begin position="83"/>
        <end position="104"/>
    </location>
</feature>
<accession>A0A9D2F697</accession>
<keyword evidence="1" id="KW-0812">Transmembrane</keyword>
<protein>
    <submittedName>
        <fullName evidence="2">DUF975 family protein</fullName>
    </submittedName>
</protein>
<dbReference type="PANTHER" id="PTHR40076">
    <property type="entry name" value="MEMBRANE PROTEIN-RELATED"/>
    <property type="match status" value="1"/>
</dbReference>
<evidence type="ECO:0000313" key="3">
    <source>
        <dbReference type="Proteomes" id="UP000824063"/>
    </source>
</evidence>
<sequence>MKTNAELKAEAKEMLQGRWKEAVLINLIPTAITIVIALIFLILIAVPAYFIFNNSDMIQSFVDGSNVSTSADINFGGSGGPSLVGGLISTFFTVGISWTFLDVFRRQKMTIEPLKDAFKGFQAPYGIGILVIYLLTSIFTFLWSLLFVIPGIIKGYAYSQAYFIYYDDYRETGVAPGYLDSITKSRQLMDGHKGQLFILDLSFIGWHILCLFTLGIGYLWLTPYILTTKTAFYDNLKSA</sequence>
<reference evidence="2" key="1">
    <citation type="journal article" date="2021" name="PeerJ">
        <title>Extensive microbial diversity within the chicken gut microbiome revealed by metagenomics and culture.</title>
        <authorList>
            <person name="Gilroy R."/>
            <person name="Ravi A."/>
            <person name="Getino M."/>
            <person name="Pursley I."/>
            <person name="Horton D.L."/>
            <person name="Alikhan N.F."/>
            <person name="Baker D."/>
            <person name="Gharbi K."/>
            <person name="Hall N."/>
            <person name="Watson M."/>
            <person name="Adriaenssens E.M."/>
            <person name="Foster-Nyarko E."/>
            <person name="Jarju S."/>
            <person name="Secka A."/>
            <person name="Antonio M."/>
            <person name="Oren A."/>
            <person name="Chaudhuri R.R."/>
            <person name="La Ragione R."/>
            <person name="Hildebrand F."/>
            <person name="Pallen M.J."/>
        </authorList>
    </citation>
    <scope>NUCLEOTIDE SEQUENCE</scope>
    <source>
        <strain evidence="2">CHK172-16539</strain>
    </source>
</reference>
<feature type="transmembrane region" description="Helical" evidence="1">
    <location>
        <begin position="196"/>
        <end position="221"/>
    </location>
</feature>
<evidence type="ECO:0000256" key="1">
    <source>
        <dbReference type="SAM" id="Phobius"/>
    </source>
</evidence>
<feature type="transmembrane region" description="Helical" evidence="1">
    <location>
        <begin position="22"/>
        <end position="52"/>
    </location>
</feature>
<keyword evidence="1" id="KW-0472">Membrane</keyword>
<feature type="transmembrane region" description="Helical" evidence="1">
    <location>
        <begin position="125"/>
        <end position="153"/>
    </location>
</feature>
<gene>
    <name evidence="2" type="ORF">IAA20_04650</name>
</gene>
<dbReference type="Proteomes" id="UP000824063">
    <property type="component" value="Unassembled WGS sequence"/>
</dbReference>
<organism evidence="2 3">
    <name type="scientific">Candidatus Enterococcus avicola</name>
    <dbReference type="NCBI Taxonomy" id="2838561"/>
    <lineage>
        <taxon>Bacteria</taxon>
        <taxon>Bacillati</taxon>
        <taxon>Bacillota</taxon>
        <taxon>Bacilli</taxon>
        <taxon>Lactobacillales</taxon>
        <taxon>Enterococcaceae</taxon>
        <taxon>Enterococcus</taxon>
    </lineage>
</organism>
<dbReference type="InterPro" id="IPR010380">
    <property type="entry name" value="DUF975"/>
</dbReference>
<keyword evidence="1" id="KW-1133">Transmembrane helix</keyword>
<proteinExistence type="predicted"/>
<name>A0A9D2F697_9ENTE</name>
<dbReference type="EMBL" id="DXBN01000105">
    <property type="protein sequence ID" value="HIZ53210.1"/>
    <property type="molecule type" value="Genomic_DNA"/>
</dbReference>
<reference evidence="2" key="2">
    <citation type="submission" date="2021-04" db="EMBL/GenBank/DDBJ databases">
        <authorList>
            <person name="Gilroy R."/>
        </authorList>
    </citation>
    <scope>NUCLEOTIDE SEQUENCE</scope>
    <source>
        <strain evidence="2">CHK172-16539</strain>
    </source>
</reference>
<evidence type="ECO:0000313" key="2">
    <source>
        <dbReference type="EMBL" id="HIZ53210.1"/>
    </source>
</evidence>
<comment type="caution">
    <text evidence="2">The sequence shown here is derived from an EMBL/GenBank/DDBJ whole genome shotgun (WGS) entry which is preliminary data.</text>
</comment>
<dbReference type="PANTHER" id="PTHR40076:SF1">
    <property type="entry name" value="MEMBRANE PROTEIN"/>
    <property type="match status" value="1"/>
</dbReference>